<feature type="transmembrane region" description="Helical" evidence="1">
    <location>
        <begin position="12"/>
        <end position="31"/>
    </location>
</feature>
<dbReference type="PANTHER" id="PTHR31446">
    <property type="entry name" value="ACID PHOSPHATASE/VANADIUM-DEPENDENT HALOPEROXIDASE-RELATED PROTEIN"/>
    <property type="match status" value="1"/>
</dbReference>
<keyword evidence="3" id="KW-1185">Reference proteome</keyword>
<sequence length="162" mass="18132">MTVLLDNYPLISALVAMLLAQLVKFPINFILNHKIDPMIIFSNGGMPSSHSAFVSSLTTAIGIEYGFNSPFFAISTVFSLITMWDATGVRYQASKHAQALNVLIQDFHQLVEHVKYKSKRNNVTFRELLGNPLKELLGHKPFEVLMGLLFGILVALFVGTWY</sequence>
<organism evidence="2 3">
    <name type="scientific">Vulcanibacillus modesticaldus</name>
    <dbReference type="NCBI Taxonomy" id="337097"/>
    <lineage>
        <taxon>Bacteria</taxon>
        <taxon>Bacillati</taxon>
        <taxon>Bacillota</taxon>
        <taxon>Bacilli</taxon>
        <taxon>Bacillales</taxon>
        <taxon>Bacillaceae</taxon>
        <taxon>Vulcanibacillus</taxon>
    </lineage>
</organism>
<accession>A0A1D2YVT8</accession>
<dbReference type="OrthoDB" id="9792681at2"/>
<dbReference type="InterPro" id="IPR003832">
    <property type="entry name" value="DUF212"/>
</dbReference>
<keyword evidence="1" id="KW-0812">Transmembrane</keyword>
<reference evidence="2 3" key="1">
    <citation type="submission" date="2016-09" db="EMBL/GenBank/DDBJ databases">
        <title>Draft genome sequence for the type strain of Vulcanibacillus modesticaldus BR, a strictly anaerobic, moderately thermophilic, and nitrate-reducing bacterium from deep sea-hydrothermal vents of the Mid-Atlantic Ridge.</title>
        <authorList>
            <person name="Abin C.A."/>
            <person name="Hollibaugh J.T."/>
        </authorList>
    </citation>
    <scope>NUCLEOTIDE SEQUENCE [LARGE SCALE GENOMIC DNA]</scope>
    <source>
        <strain evidence="2 3">BR</strain>
    </source>
</reference>
<evidence type="ECO:0000313" key="3">
    <source>
        <dbReference type="Proteomes" id="UP000243739"/>
    </source>
</evidence>
<keyword evidence="1" id="KW-0472">Membrane</keyword>
<keyword evidence="1" id="KW-1133">Transmembrane helix</keyword>
<comment type="caution">
    <text evidence="2">The sequence shown here is derived from an EMBL/GenBank/DDBJ whole genome shotgun (WGS) entry which is preliminary data.</text>
</comment>
<dbReference type="PANTHER" id="PTHR31446:SF29">
    <property type="entry name" value="ACID PHOSPHATASE_VANADIUM-DEPENDENT HALOPEROXIDASE-RELATED PROTEIN"/>
    <property type="match status" value="1"/>
</dbReference>
<dbReference type="STRING" id="337097.BHF71_07590"/>
<evidence type="ECO:0000313" key="2">
    <source>
        <dbReference type="EMBL" id="OEF99746.1"/>
    </source>
</evidence>
<evidence type="ECO:0000256" key="1">
    <source>
        <dbReference type="SAM" id="Phobius"/>
    </source>
</evidence>
<dbReference type="AlphaFoldDB" id="A0A1D2YVT8"/>
<dbReference type="EMBL" id="MIJF01000014">
    <property type="protein sequence ID" value="OEF99746.1"/>
    <property type="molecule type" value="Genomic_DNA"/>
</dbReference>
<dbReference type="RefSeq" id="WP_069656403.1">
    <property type="nucleotide sequence ID" value="NZ_MIJF01000014.1"/>
</dbReference>
<dbReference type="Proteomes" id="UP000243739">
    <property type="component" value="Unassembled WGS sequence"/>
</dbReference>
<name>A0A1D2YVT8_9BACI</name>
<protein>
    <recommendedName>
        <fullName evidence="4">Divergent PAP2 family protein</fullName>
    </recommendedName>
</protein>
<feature type="transmembrane region" description="Helical" evidence="1">
    <location>
        <begin position="142"/>
        <end position="161"/>
    </location>
</feature>
<dbReference type="Pfam" id="PF02681">
    <property type="entry name" value="DUF212"/>
    <property type="match status" value="1"/>
</dbReference>
<gene>
    <name evidence="2" type="ORF">BHF71_07590</name>
</gene>
<proteinExistence type="predicted"/>
<evidence type="ECO:0008006" key="4">
    <source>
        <dbReference type="Google" id="ProtNLM"/>
    </source>
</evidence>